<dbReference type="PANTHER" id="PTHR21694:SF18">
    <property type="entry name" value="COILED-COIL DOMAIN-CONTAINING PROTEIN 63"/>
    <property type="match status" value="1"/>
</dbReference>
<evidence type="ECO:0000313" key="4">
    <source>
        <dbReference type="EMBL" id="CAG9323802.1"/>
    </source>
</evidence>
<dbReference type="InterPro" id="IPR049258">
    <property type="entry name" value="ODAD1_CC"/>
</dbReference>
<evidence type="ECO:0000256" key="1">
    <source>
        <dbReference type="ARBA" id="ARBA00023054"/>
    </source>
</evidence>
<proteinExistence type="predicted"/>
<gene>
    <name evidence="4" type="ORF">BSTOLATCC_MIC34838</name>
</gene>
<dbReference type="Proteomes" id="UP001162131">
    <property type="component" value="Unassembled WGS sequence"/>
</dbReference>
<feature type="coiled-coil region" evidence="2">
    <location>
        <begin position="75"/>
        <end position="130"/>
    </location>
</feature>
<protein>
    <recommendedName>
        <fullName evidence="3">ODAD1 central coiled coil region domain-containing protein</fullName>
    </recommendedName>
</protein>
<organism evidence="4 5">
    <name type="scientific">Blepharisma stoltei</name>
    <dbReference type="NCBI Taxonomy" id="1481888"/>
    <lineage>
        <taxon>Eukaryota</taxon>
        <taxon>Sar</taxon>
        <taxon>Alveolata</taxon>
        <taxon>Ciliophora</taxon>
        <taxon>Postciliodesmatophora</taxon>
        <taxon>Heterotrichea</taxon>
        <taxon>Heterotrichida</taxon>
        <taxon>Blepharismidae</taxon>
        <taxon>Blepharisma</taxon>
    </lineage>
</organism>
<dbReference type="EMBL" id="CAJZBQ010000035">
    <property type="protein sequence ID" value="CAG9323802.1"/>
    <property type="molecule type" value="Genomic_DNA"/>
</dbReference>
<dbReference type="InterPro" id="IPR051876">
    <property type="entry name" value="ODA-DC/CCD"/>
</dbReference>
<feature type="domain" description="ODAD1 central coiled coil region" evidence="3">
    <location>
        <begin position="81"/>
        <end position="359"/>
    </location>
</feature>
<feature type="coiled-coil region" evidence="2">
    <location>
        <begin position="320"/>
        <end position="347"/>
    </location>
</feature>
<dbReference type="AlphaFoldDB" id="A0AAU9JF68"/>
<evidence type="ECO:0000256" key="2">
    <source>
        <dbReference type="SAM" id="Coils"/>
    </source>
</evidence>
<accession>A0AAU9JF68</accession>
<dbReference type="PANTHER" id="PTHR21694">
    <property type="entry name" value="COILED-COIL DOMAIN-CONTAINING PROTEIN 63"/>
    <property type="match status" value="1"/>
</dbReference>
<reference evidence="4" key="1">
    <citation type="submission" date="2021-09" db="EMBL/GenBank/DDBJ databases">
        <authorList>
            <consortium name="AG Swart"/>
            <person name="Singh M."/>
            <person name="Singh A."/>
            <person name="Seah K."/>
            <person name="Emmerich C."/>
        </authorList>
    </citation>
    <scope>NUCLEOTIDE SEQUENCE</scope>
    <source>
        <strain evidence="4">ATCC30299</strain>
    </source>
</reference>
<name>A0AAU9JF68_9CILI</name>
<dbReference type="Pfam" id="PF21773">
    <property type="entry name" value="ODAD1_CC"/>
    <property type="match status" value="1"/>
</dbReference>
<feature type="coiled-coil region" evidence="2">
    <location>
        <begin position="17"/>
        <end position="44"/>
    </location>
</feature>
<keyword evidence="5" id="KW-1185">Reference proteome</keyword>
<comment type="caution">
    <text evidence="4">The sequence shown here is derived from an EMBL/GenBank/DDBJ whole genome shotgun (WGS) entry which is preliminary data.</text>
</comment>
<keyword evidence="1 2" id="KW-0175">Coiled coil</keyword>
<evidence type="ECO:0000313" key="5">
    <source>
        <dbReference type="Proteomes" id="UP001162131"/>
    </source>
</evidence>
<sequence>MNKKAVHLGKSVSEKKILSYQTETQRLETEVEELTRKLEQERRLSILLSKDLEEITAMLGGLSSKHHKKIKGEWKKKSNNKAEMLESELEREFKRLSELKNSNKKLQDRIETLRKDKGSLLKSNNQLQLELLSAGKLKKSENEVSSFNFNRSENNQSRITRAQETLSSARVDYSQKISLLSSKILEGRQSEAKYLKGITVNFAEPTANASEIYQIAKNQAKYWKTNCIEINEKSNMYSDFVTELNSGMETMKNQCEIQNHQEIVDLFVASFDENARLSQYMYELGEEISVTKKDIENNKNQIKGFNEVQKYSEGTKVEKISKINEELRKIVENIAVAKDRYKKLQSNMESVLYPISEIQEILKDLGFNCKSFGKEVDISDIKIIEEHINGLLLVASKNNENIKKEAGSKSPLKFLEIDSENLTEPDEGHHFFTVDEFRNRALKTFDQIKTER</sequence>
<evidence type="ECO:0000259" key="3">
    <source>
        <dbReference type="Pfam" id="PF21773"/>
    </source>
</evidence>